<dbReference type="PANTHER" id="PTHR43333:SF1">
    <property type="entry name" value="D-ISOMER SPECIFIC 2-HYDROXYACID DEHYDROGENASE NAD-BINDING DOMAIN-CONTAINING PROTEIN"/>
    <property type="match status" value="1"/>
</dbReference>
<comment type="caution">
    <text evidence="4">The sequence shown here is derived from an EMBL/GenBank/DDBJ whole genome shotgun (WGS) entry which is preliminary data.</text>
</comment>
<dbReference type="InterPro" id="IPR006140">
    <property type="entry name" value="D-isomer_DH_NAD-bd"/>
</dbReference>
<proteinExistence type="predicted"/>
<dbReference type="InterPro" id="IPR036291">
    <property type="entry name" value="NAD(P)-bd_dom_sf"/>
</dbReference>
<dbReference type="Gene3D" id="3.40.50.720">
    <property type="entry name" value="NAD(P)-binding Rossmann-like Domain"/>
    <property type="match status" value="2"/>
</dbReference>
<reference evidence="4 5" key="1">
    <citation type="submission" date="2024-09" db="EMBL/GenBank/DDBJ databases">
        <authorList>
            <person name="Sun Q."/>
            <person name="Mori K."/>
        </authorList>
    </citation>
    <scope>NUCLEOTIDE SEQUENCE [LARGE SCALE GENOMIC DNA]</scope>
    <source>
        <strain evidence="4 5">CCM 7415</strain>
    </source>
</reference>
<feature type="domain" description="D-isomer specific 2-hydroxyacid dehydrogenase NAD-binding" evidence="3">
    <location>
        <begin position="105"/>
        <end position="276"/>
    </location>
</feature>
<dbReference type="PANTHER" id="PTHR43333">
    <property type="entry name" value="2-HACID_DH_C DOMAIN-CONTAINING PROTEIN"/>
    <property type="match status" value="1"/>
</dbReference>
<gene>
    <name evidence="4" type="ORF">ACFFHW_05195</name>
</gene>
<dbReference type="SUPFAM" id="SSF51735">
    <property type="entry name" value="NAD(P)-binding Rossmann-fold domains"/>
    <property type="match status" value="1"/>
</dbReference>
<keyword evidence="1" id="KW-0560">Oxidoreductase</keyword>
<keyword evidence="5" id="KW-1185">Reference proteome</keyword>
<evidence type="ECO:0000259" key="3">
    <source>
        <dbReference type="Pfam" id="PF02826"/>
    </source>
</evidence>
<accession>A0ABV6G1U8</accession>
<evidence type="ECO:0000256" key="2">
    <source>
        <dbReference type="ARBA" id="ARBA00023027"/>
    </source>
</evidence>
<dbReference type="EMBL" id="JBHLVX010000018">
    <property type="protein sequence ID" value="MFC0267396.1"/>
    <property type="molecule type" value="Genomic_DNA"/>
</dbReference>
<evidence type="ECO:0000256" key="1">
    <source>
        <dbReference type="ARBA" id="ARBA00023002"/>
    </source>
</evidence>
<dbReference type="Pfam" id="PF02826">
    <property type="entry name" value="2-Hacid_dh_C"/>
    <property type="match status" value="1"/>
</dbReference>
<protein>
    <submittedName>
        <fullName evidence="4">NAD(P)-dependent oxidoreductase</fullName>
    </submittedName>
</protein>
<keyword evidence="2" id="KW-0520">NAD</keyword>
<name>A0ABV6G1U8_9GAMM</name>
<evidence type="ECO:0000313" key="5">
    <source>
        <dbReference type="Proteomes" id="UP001589814"/>
    </source>
</evidence>
<dbReference type="RefSeq" id="WP_019952755.1">
    <property type="nucleotide sequence ID" value="NZ_JBHLVX010000018.1"/>
</dbReference>
<evidence type="ECO:0000313" key="4">
    <source>
        <dbReference type="EMBL" id="MFC0267396.1"/>
    </source>
</evidence>
<sequence length="307" mass="33475">MRILIHTPEAEAWREALVMQLGDAPFDAEIVTTETAGELPADYLIAWKPPASLLAAQDSRLKAIFNAGAGVDALLANPELPADVPIVRLRDAGMGEMMGDYLLYALLHFQRDMDHYRAQQQAQHWQEQPLADKSAWPVGILGLGTLGSVAGRWVHRCGYPVRGWSRAPKNLDGIDSFHGDAGLDKMLADSRMLFNLLPDTPATRGLLNERRLRRLMPGAVVVNAGRGATLVADDLLKLLDEGHLRGALLDVFAEEPLPATHPLWHHPRVIITPHVAAPTPPGPGAEQFAADLLALARGERVETVARD</sequence>
<dbReference type="Proteomes" id="UP001589814">
    <property type="component" value="Unassembled WGS sequence"/>
</dbReference>
<organism evidence="4 5">
    <name type="scientific">Kushneria aurantia</name>
    <dbReference type="NCBI Taxonomy" id="504092"/>
    <lineage>
        <taxon>Bacteria</taxon>
        <taxon>Pseudomonadati</taxon>
        <taxon>Pseudomonadota</taxon>
        <taxon>Gammaproteobacteria</taxon>
        <taxon>Oceanospirillales</taxon>
        <taxon>Halomonadaceae</taxon>
        <taxon>Kushneria</taxon>
    </lineage>
</organism>